<dbReference type="GO" id="GO:0016020">
    <property type="term" value="C:membrane"/>
    <property type="evidence" value="ECO:0007669"/>
    <property type="project" value="UniProtKB-SubCell"/>
</dbReference>
<feature type="transmembrane region" description="Helical" evidence="6">
    <location>
        <begin position="65"/>
        <end position="98"/>
    </location>
</feature>
<comment type="subcellular location">
    <subcellularLocation>
        <location evidence="1">Membrane</location>
        <topology evidence="1">Multi-pass membrane protein</topology>
    </subcellularLocation>
</comment>
<name>A0A2W5B504_9CORY</name>
<feature type="transmembrane region" description="Helical" evidence="6">
    <location>
        <begin position="207"/>
        <end position="227"/>
    </location>
</feature>
<feature type="transmembrane region" description="Helical" evidence="6">
    <location>
        <begin position="152"/>
        <end position="173"/>
    </location>
</feature>
<keyword evidence="4 6" id="KW-0472">Membrane</keyword>
<evidence type="ECO:0000313" key="8">
    <source>
        <dbReference type="EMBL" id="PZP01885.1"/>
    </source>
</evidence>
<keyword evidence="3 6" id="KW-1133">Transmembrane helix</keyword>
<dbReference type="EMBL" id="QFNY01000051">
    <property type="protein sequence ID" value="PZP01885.1"/>
    <property type="molecule type" value="Genomic_DNA"/>
</dbReference>
<feature type="transmembrane region" description="Helical" evidence="6">
    <location>
        <begin position="450"/>
        <end position="471"/>
    </location>
</feature>
<evidence type="ECO:0000256" key="1">
    <source>
        <dbReference type="ARBA" id="ARBA00004141"/>
    </source>
</evidence>
<evidence type="ECO:0000256" key="2">
    <source>
        <dbReference type="ARBA" id="ARBA00022692"/>
    </source>
</evidence>
<comment type="caution">
    <text evidence="8">The sequence shown here is derived from an EMBL/GenBank/DDBJ whole genome shotgun (WGS) entry which is preliminary data.</text>
</comment>
<proteinExistence type="predicted"/>
<feature type="transmembrane region" description="Helical" evidence="6">
    <location>
        <begin position="396"/>
        <end position="419"/>
    </location>
</feature>
<reference evidence="8 9" key="1">
    <citation type="submission" date="2017-11" db="EMBL/GenBank/DDBJ databases">
        <title>Infants hospitalized years apart are colonized by the same room-sourced microbial strains.</title>
        <authorList>
            <person name="Brooks B."/>
            <person name="Olm M.R."/>
            <person name="Firek B.A."/>
            <person name="Baker R."/>
            <person name="Thomas B.C."/>
            <person name="Morowitz M.J."/>
            <person name="Banfield J.F."/>
        </authorList>
    </citation>
    <scope>NUCLEOTIDE SEQUENCE [LARGE SCALE GENOMIC DNA]</scope>
    <source>
        <strain evidence="8">S2_012_000_R3_87</strain>
    </source>
</reference>
<protein>
    <submittedName>
        <fullName evidence="8">FUSC family protein</fullName>
    </submittedName>
</protein>
<evidence type="ECO:0000256" key="6">
    <source>
        <dbReference type="SAM" id="Phobius"/>
    </source>
</evidence>
<feature type="region of interest" description="Disordered" evidence="5">
    <location>
        <begin position="1"/>
        <end position="21"/>
    </location>
</feature>
<evidence type="ECO:0000256" key="5">
    <source>
        <dbReference type="SAM" id="MobiDB-lite"/>
    </source>
</evidence>
<dbReference type="Pfam" id="PF13515">
    <property type="entry name" value="FUSC_2"/>
    <property type="match status" value="1"/>
</dbReference>
<feature type="transmembrane region" description="Helical" evidence="6">
    <location>
        <begin position="110"/>
        <end position="132"/>
    </location>
</feature>
<evidence type="ECO:0000313" key="9">
    <source>
        <dbReference type="Proteomes" id="UP000249451"/>
    </source>
</evidence>
<keyword evidence="2 6" id="KW-0812">Transmembrane</keyword>
<evidence type="ECO:0000256" key="3">
    <source>
        <dbReference type="ARBA" id="ARBA00022989"/>
    </source>
</evidence>
<accession>A0A2W5B504</accession>
<feature type="transmembrane region" description="Helical" evidence="6">
    <location>
        <begin position="478"/>
        <end position="495"/>
    </location>
</feature>
<dbReference type="AlphaFoldDB" id="A0A2W5B504"/>
<gene>
    <name evidence="8" type="ORF">DI609_03275</name>
</gene>
<dbReference type="InterPro" id="IPR049453">
    <property type="entry name" value="Memb_transporter_dom"/>
</dbReference>
<dbReference type="Proteomes" id="UP000249451">
    <property type="component" value="Unassembled WGS sequence"/>
</dbReference>
<evidence type="ECO:0000259" key="7">
    <source>
        <dbReference type="Pfam" id="PF13515"/>
    </source>
</evidence>
<feature type="compositionally biased region" description="Polar residues" evidence="5">
    <location>
        <begin position="1"/>
        <end position="10"/>
    </location>
</feature>
<evidence type="ECO:0000256" key="4">
    <source>
        <dbReference type="ARBA" id="ARBA00023136"/>
    </source>
</evidence>
<organism evidence="8 9">
    <name type="scientific">Corynebacterium urealyticum</name>
    <dbReference type="NCBI Taxonomy" id="43771"/>
    <lineage>
        <taxon>Bacteria</taxon>
        <taxon>Bacillati</taxon>
        <taxon>Actinomycetota</taxon>
        <taxon>Actinomycetes</taxon>
        <taxon>Mycobacteriales</taxon>
        <taxon>Corynebacteriaceae</taxon>
        <taxon>Corynebacterium</taxon>
    </lineage>
</organism>
<sequence length="611" mass="65918">MTVSGDQNRQGPPAAGKSSVDRIFGTDADSFGVRALPDAPSPPSMRAMLLTFNSFRHQVPRAIRAALAILIPGIIGYLLGFGAELLLVSAGAVLLINGENKPYRERWKSLLRYGLLFTSLTLGFRLLGIWSHSHGQMDFSEGIGGVIANPRGALIAYLPLMLFLAVCVVCVYVTMCLRLTPPGPYLMLFVTGGLMVNKISISLSATLIWSIIGAVSGFIISMSGWLVDKHGPERKAVEDAEAAVADYLEARTKEAPAEYESLKLTAAGAIHRAWSMLAHAGAIHGGAITPEARGTKSEELVHRMLSAQHRWATADPDAKAQRHSPSDRRTIPLASPGAWAKLKRQWHRDSHPMVTAQRVALAGLGVSILSTVLGLGRPDWAITSVMLLLGQGPYRMAGTVRCIHRIAGSVIGILLYLAFYQLHPGILMDLFGLAVAMACTELFIAANYGLAMVFTAPLGLMMAGLGSAPIGQTAMDRGAELVIASLLAVLAIWLFRPNNLQKTAELNYAYLLTSIKKMIESLRTSPIDDAILDRRELRYELNESRAVTNACANESYEWRQEQWDHHAAAQLVAHEVLRVGATAAHSALDKVPGGDVEKLAALYGKLSPASV</sequence>
<feature type="domain" description="Integral membrane bound transporter" evidence="7">
    <location>
        <begin position="367"/>
        <end position="490"/>
    </location>
</feature>